<dbReference type="Proteomes" id="UP000488299">
    <property type="component" value="Unassembled WGS sequence"/>
</dbReference>
<evidence type="ECO:0000313" key="2">
    <source>
        <dbReference type="Proteomes" id="UP000488299"/>
    </source>
</evidence>
<name>A0A7J5TVT9_9BACT</name>
<accession>A0A7J5TVT9</accession>
<dbReference type="InterPro" id="IPR056510">
    <property type="entry name" value="WapI"/>
</dbReference>
<dbReference type="Pfam" id="PF24716">
    <property type="entry name" value="WapI"/>
    <property type="match status" value="1"/>
</dbReference>
<proteinExistence type="predicted"/>
<sequence length="143" mass="16816">MKLVSPVYSFELSILGYGQNNTNWRDRNNLRCEIATFWKKQSDRQSAPLQTYDLSRLLVSLEQLRLKRTAHVTCTLSDQDLSVDIYALPNNKYKFQIQLNRSLTPNWHPYPDFPLEMDMVLNETQFNDLISDLSNQLAVYPER</sequence>
<dbReference type="EMBL" id="WELI01000008">
    <property type="protein sequence ID" value="KAB7728414.1"/>
    <property type="molecule type" value="Genomic_DNA"/>
</dbReference>
<comment type="caution">
    <text evidence="1">The sequence shown here is derived from an EMBL/GenBank/DDBJ whole genome shotgun (WGS) entry which is preliminary data.</text>
</comment>
<dbReference type="RefSeq" id="WP_152125763.1">
    <property type="nucleotide sequence ID" value="NZ_WELI01000008.1"/>
</dbReference>
<dbReference type="AlphaFoldDB" id="A0A7J5TVT9"/>
<protein>
    <submittedName>
        <fullName evidence="1">Uncharacterized protein</fullName>
    </submittedName>
</protein>
<evidence type="ECO:0000313" key="1">
    <source>
        <dbReference type="EMBL" id="KAB7728414.1"/>
    </source>
</evidence>
<gene>
    <name evidence="1" type="ORF">F5984_18765</name>
</gene>
<reference evidence="1 2" key="1">
    <citation type="submission" date="2019-10" db="EMBL/GenBank/DDBJ databases">
        <title>Rudanella paleaurantiibacter sp. nov., isolated from sludge.</title>
        <authorList>
            <person name="Xu S.Q."/>
        </authorList>
    </citation>
    <scope>NUCLEOTIDE SEQUENCE [LARGE SCALE GENOMIC DNA]</scope>
    <source>
        <strain evidence="1 2">HX-22-17</strain>
    </source>
</reference>
<organism evidence="1 2">
    <name type="scientific">Rudanella paleaurantiibacter</name>
    <dbReference type="NCBI Taxonomy" id="2614655"/>
    <lineage>
        <taxon>Bacteria</taxon>
        <taxon>Pseudomonadati</taxon>
        <taxon>Bacteroidota</taxon>
        <taxon>Cytophagia</taxon>
        <taxon>Cytophagales</taxon>
        <taxon>Cytophagaceae</taxon>
        <taxon>Rudanella</taxon>
    </lineage>
</organism>
<keyword evidence="2" id="KW-1185">Reference proteome</keyword>